<evidence type="ECO:0000313" key="2">
    <source>
        <dbReference type="EMBL" id="SEQ93944.1"/>
    </source>
</evidence>
<protein>
    <submittedName>
        <fullName evidence="2">Uncharacterized protein</fullName>
    </submittedName>
</protein>
<dbReference type="AlphaFoldDB" id="A0A1H9K463"/>
<dbReference type="EMBL" id="FOFB01000019">
    <property type="protein sequence ID" value="SEQ93944.1"/>
    <property type="molecule type" value="Genomic_DNA"/>
</dbReference>
<feature type="transmembrane region" description="Helical" evidence="1">
    <location>
        <begin position="157"/>
        <end position="172"/>
    </location>
</feature>
<proteinExistence type="predicted"/>
<keyword evidence="1" id="KW-0812">Transmembrane</keyword>
<keyword evidence="3" id="KW-1185">Reference proteome</keyword>
<dbReference type="Proteomes" id="UP000199021">
    <property type="component" value="Unassembled WGS sequence"/>
</dbReference>
<dbReference type="RefSeq" id="WP_090170543.1">
    <property type="nucleotide sequence ID" value="NZ_FOFB01000019.1"/>
</dbReference>
<reference evidence="3" key="1">
    <citation type="submission" date="2016-10" db="EMBL/GenBank/DDBJ databases">
        <authorList>
            <person name="Varghese N."/>
            <person name="Submissions S."/>
        </authorList>
    </citation>
    <scope>NUCLEOTIDE SEQUENCE [LARGE SCALE GENOMIC DNA]</scope>
    <source>
        <strain evidence="3">DSM 24740</strain>
    </source>
</reference>
<keyword evidence="1" id="KW-0472">Membrane</keyword>
<dbReference type="InParanoid" id="A0A1H9K463"/>
<sequence>MVTAKDIKITLDDLSKADGEFLVGDIVSGQLRIDIPGKLAVWRIELRMGDQKTTIGNDLELKAGTNYLPFVFAKPLDNFDFKGPGFSIDHKLEVRLFPSRIRNEKSGDAYLRDFGGTTYGLSTFGFKEEIFPFTVSRGDARYRIAGRQILLNGKDRSWWLFLMAILFASSMLMPDASYVPLIILLGFLPFLYMLEGDYVGRHLFGHLLAEIRTDHKGFPHLHLEPRGAGEEFLDAWIGFRIREVIGAGDDILTTDLFKKNVRIRDAAVRVGKHFRVPLPFPLGTLPATYRQFPNSIEWEFYLEYPRKRGKNIQFRIPVDVAFARPEPFIESEIDEDDFLELEPLQEKQLHQRER</sequence>
<accession>A0A1H9K463</accession>
<organism evidence="2 3">
    <name type="scientific">Neolewinella agarilytica</name>
    <dbReference type="NCBI Taxonomy" id="478744"/>
    <lineage>
        <taxon>Bacteria</taxon>
        <taxon>Pseudomonadati</taxon>
        <taxon>Bacteroidota</taxon>
        <taxon>Saprospiria</taxon>
        <taxon>Saprospirales</taxon>
        <taxon>Lewinellaceae</taxon>
        <taxon>Neolewinella</taxon>
    </lineage>
</organism>
<name>A0A1H9K463_9BACT</name>
<gene>
    <name evidence="2" type="ORF">SAMN05444359_11983</name>
</gene>
<evidence type="ECO:0000256" key="1">
    <source>
        <dbReference type="SAM" id="Phobius"/>
    </source>
</evidence>
<keyword evidence="1" id="KW-1133">Transmembrane helix</keyword>
<evidence type="ECO:0000313" key="3">
    <source>
        <dbReference type="Proteomes" id="UP000199021"/>
    </source>
</evidence>